<dbReference type="InterPro" id="IPR032063">
    <property type="entry name" value="MavL-like"/>
</dbReference>
<reference evidence="1" key="1">
    <citation type="submission" date="2022-08" db="UniProtKB">
        <authorList>
            <consortium name="EnsemblMetazoa"/>
        </authorList>
    </citation>
    <scope>IDENTIFICATION</scope>
    <source>
        <strain evidence="1">Israel</strain>
    </source>
</reference>
<organism evidence="1 2">
    <name type="scientific">Phlebotomus papatasi</name>
    <name type="common">Sandfly</name>
    <dbReference type="NCBI Taxonomy" id="29031"/>
    <lineage>
        <taxon>Eukaryota</taxon>
        <taxon>Metazoa</taxon>
        <taxon>Ecdysozoa</taxon>
        <taxon>Arthropoda</taxon>
        <taxon>Hexapoda</taxon>
        <taxon>Insecta</taxon>
        <taxon>Pterygota</taxon>
        <taxon>Neoptera</taxon>
        <taxon>Endopterygota</taxon>
        <taxon>Diptera</taxon>
        <taxon>Nematocera</taxon>
        <taxon>Psychodoidea</taxon>
        <taxon>Psychodidae</taxon>
        <taxon>Phlebotomus</taxon>
        <taxon>Phlebotomus</taxon>
    </lineage>
</organism>
<sequence length="322" mass="38326">MTIEGFVDRLLVKRCVSFFGKKDRFLLRSGEIGNGGFETIGTRQEKFPLVMRDYLTLDEIKLATFITISSSWKNNVTVGVCGPQFNKKNKLDYQDIILGKSQNCFECGYGKRPKQKKSDEVEKLFDKRSVWDKFYDHKSPLYGQIDKKEERHSRRSPKILPRYRKIEKTTEICDCYMLEKRYSIMIMHLLIESNSRGKKIGKMAYIWINKYRLGLEKMTKWQEEYFLRAFVSTAICLYRRLYSIYCIHFENFHDNCWVKDDTFLNNNNECDPYFWNKHPHQGIKVRLSSTTVEKRTIQEDDKYIYVSTYTANANSLPGNEYW</sequence>
<protein>
    <submittedName>
        <fullName evidence="1">Uncharacterized protein</fullName>
    </submittedName>
</protein>
<evidence type="ECO:0000313" key="2">
    <source>
        <dbReference type="Proteomes" id="UP000092462"/>
    </source>
</evidence>
<accession>A0A1B0D3Y7</accession>
<dbReference type="VEuPathDB" id="VectorBase:PPAI002060"/>
<keyword evidence="2" id="KW-1185">Reference proteome</keyword>
<proteinExistence type="predicted"/>
<name>A0A1B0D3Y7_PHLPP</name>
<evidence type="ECO:0000313" key="1">
    <source>
        <dbReference type="EnsemblMetazoa" id="PPAI002060-PA"/>
    </source>
</evidence>
<dbReference type="Proteomes" id="UP000092462">
    <property type="component" value="Unassembled WGS sequence"/>
</dbReference>
<dbReference type="EMBL" id="AJVK01011103">
    <property type="status" value="NOT_ANNOTATED_CDS"/>
    <property type="molecule type" value="Genomic_DNA"/>
</dbReference>
<dbReference type="AlphaFoldDB" id="A0A1B0D3Y7"/>
<dbReference type="VEuPathDB" id="VectorBase:PPAPM1_004189"/>
<dbReference type="EnsemblMetazoa" id="PPAI002060-RA">
    <property type="protein sequence ID" value="PPAI002060-PA"/>
    <property type="gene ID" value="PPAI002060"/>
</dbReference>
<dbReference type="Pfam" id="PF16062">
    <property type="entry name" value="MavL-like"/>
    <property type="match status" value="2"/>
</dbReference>